<comment type="caution">
    <text evidence="2">The sequence shown here is derived from an EMBL/GenBank/DDBJ whole genome shotgun (WGS) entry which is preliminary data.</text>
</comment>
<proteinExistence type="predicted"/>
<protein>
    <submittedName>
        <fullName evidence="2">SCP2 sterol-binding domain-containing protein</fullName>
    </submittedName>
</protein>
<organism evidence="2 3">
    <name type="scientific">Microbaculum marinisediminis</name>
    <dbReference type="NCBI Taxonomy" id="2931392"/>
    <lineage>
        <taxon>Bacteria</taxon>
        <taxon>Pseudomonadati</taxon>
        <taxon>Pseudomonadota</taxon>
        <taxon>Alphaproteobacteria</taxon>
        <taxon>Hyphomicrobiales</taxon>
        <taxon>Tepidamorphaceae</taxon>
        <taxon>Microbaculum</taxon>
    </lineage>
</organism>
<keyword evidence="3" id="KW-1185">Reference proteome</keyword>
<feature type="domain" description="SCP2" evidence="1">
    <location>
        <begin position="55"/>
        <end position="150"/>
    </location>
</feature>
<evidence type="ECO:0000259" key="1">
    <source>
        <dbReference type="Pfam" id="PF02036"/>
    </source>
</evidence>
<sequence>MASLPSMSVPARAQSSSPPLPAFVRDIPAVLLAAVPLAVLQPLFNRIAAHVARTRPELFARLGPHTGKYYLIDPRDLPFVLVLRPDATSPYLKAHRRHEHPHHDAVIAGTFLDLLEMIDGSLDGDALFFSRDLRIGGDTEAVVALRNALDDFEGSALDSVLSSFGLLSRPAATAVAALRALAARNRQGSRHE</sequence>
<gene>
    <name evidence="2" type="ORF">MUB46_09860</name>
</gene>
<dbReference type="EMBL" id="JALIDZ010000004">
    <property type="protein sequence ID" value="MCT8972161.1"/>
    <property type="molecule type" value="Genomic_DNA"/>
</dbReference>
<dbReference type="Proteomes" id="UP001320898">
    <property type="component" value="Unassembled WGS sequence"/>
</dbReference>
<name>A0AAW5QVS3_9HYPH</name>
<dbReference type="InterPro" id="IPR036527">
    <property type="entry name" value="SCP2_sterol-bd_dom_sf"/>
</dbReference>
<dbReference type="Gene3D" id="3.30.1050.10">
    <property type="entry name" value="SCP2 sterol-binding domain"/>
    <property type="match status" value="1"/>
</dbReference>
<dbReference type="SUPFAM" id="SSF55718">
    <property type="entry name" value="SCP-like"/>
    <property type="match status" value="1"/>
</dbReference>
<dbReference type="AlphaFoldDB" id="A0AAW5QVS3"/>
<dbReference type="InterPro" id="IPR003033">
    <property type="entry name" value="SCP2_sterol-bd_dom"/>
</dbReference>
<evidence type="ECO:0000313" key="3">
    <source>
        <dbReference type="Proteomes" id="UP001320898"/>
    </source>
</evidence>
<dbReference type="Pfam" id="PF02036">
    <property type="entry name" value="SCP2"/>
    <property type="match status" value="1"/>
</dbReference>
<evidence type="ECO:0000313" key="2">
    <source>
        <dbReference type="EMBL" id="MCT8972161.1"/>
    </source>
</evidence>
<reference evidence="2 3" key="1">
    <citation type="submission" date="2022-04" db="EMBL/GenBank/DDBJ databases">
        <authorList>
            <person name="Ye Y.-Q."/>
            <person name="Du Z.-J."/>
        </authorList>
    </citation>
    <scope>NUCLEOTIDE SEQUENCE [LARGE SCALE GENOMIC DNA]</scope>
    <source>
        <strain evidence="2 3">A6E488</strain>
    </source>
</reference>
<dbReference type="RefSeq" id="WP_261615735.1">
    <property type="nucleotide sequence ID" value="NZ_JALIDZ010000004.1"/>
</dbReference>
<accession>A0AAW5QVS3</accession>